<evidence type="ECO:0000313" key="2">
    <source>
        <dbReference type="Proteomes" id="UP000826651"/>
    </source>
</evidence>
<name>A0ABS7SDL6_9MICO</name>
<accession>A0ABS7SDL6</accession>
<dbReference type="SUPFAM" id="SSF55681">
    <property type="entry name" value="Class II aaRS and biotin synthetases"/>
    <property type="match status" value="1"/>
</dbReference>
<dbReference type="GO" id="GO:0016874">
    <property type="term" value="F:ligase activity"/>
    <property type="evidence" value="ECO:0007669"/>
    <property type="project" value="UniProtKB-KW"/>
</dbReference>
<proteinExistence type="predicted"/>
<dbReference type="Gene3D" id="3.30.930.10">
    <property type="entry name" value="Bira Bifunctional Protein, Domain 2"/>
    <property type="match status" value="1"/>
</dbReference>
<gene>
    <name evidence="1" type="ORF">KCQ71_19980</name>
</gene>
<protein>
    <submittedName>
        <fullName evidence="1">Lipoate--protein ligase family protein</fullName>
    </submittedName>
</protein>
<dbReference type="InterPro" id="IPR045864">
    <property type="entry name" value="aa-tRNA-synth_II/BPL/LPL"/>
</dbReference>
<reference evidence="1 2" key="1">
    <citation type="submission" date="2021-04" db="EMBL/GenBank/DDBJ databases">
        <title>Ruania sp. nov., isolated from sandy soil of mangrove forest.</title>
        <authorList>
            <person name="Ge X."/>
            <person name="Huang R."/>
            <person name="Liu W."/>
        </authorList>
    </citation>
    <scope>NUCLEOTIDE SEQUENCE [LARGE SCALE GENOMIC DNA]</scope>
    <source>
        <strain evidence="1 2">N2-46</strain>
    </source>
</reference>
<sequence length="252" mass="26303">MMTAAEAPPGEWADAPLPRWREELVRNVHSGDPFAHVPGFLHLLHEANGPVRLLHLRRPGRVVAFSRRDALHPGYPAAVEIARAAGFRPVLRPVGGAFAPLHPGSLVVEQYGADARTRIETRDRFAAHADALVAVFAGLGIDARVGPVPAEYCPGEFSVNARGAVKISGTAQRVSRSAWQVSSVIQVGDTAPLAEVTAACAAALGQDVDPAVTSSVAAETRVSDLATVARAVTATFVGRGLVPADGVLGLAE</sequence>
<evidence type="ECO:0000313" key="1">
    <source>
        <dbReference type="EMBL" id="MBZ2198441.1"/>
    </source>
</evidence>
<dbReference type="Proteomes" id="UP000826651">
    <property type="component" value="Unassembled WGS sequence"/>
</dbReference>
<comment type="caution">
    <text evidence="1">The sequence shown here is derived from an EMBL/GenBank/DDBJ whole genome shotgun (WGS) entry which is preliminary data.</text>
</comment>
<keyword evidence="2" id="KW-1185">Reference proteome</keyword>
<keyword evidence="1" id="KW-0436">Ligase</keyword>
<organism evidence="1 2">
    <name type="scientific">Occultella gossypii</name>
    <dbReference type="NCBI Taxonomy" id="2800820"/>
    <lineage>
        <taxon>Bacteria</taxon>
        <taxon>Bacillati</taxon>
        <taxon>Actinomycetota</taxon>
        <taxon>Actinomycetes</taxon>
        <taxon>Micrococcales</taxon>
        <taxon>Ruaniaceae</taxon>
        <taxon>Occultella</taxon>
    </lineage>
</organism>
<dbReference type="EMBL" id="JAGSHT010000019">
    <property type="protein sequence ID" value="MBZ2198441.1"/>
    <property type="molecule type" value="Genomic_DNA"/>
</dbReference>